<dbReference type="PROSITE" id="PS50158">
    <property type="entry name" value="ZF_CCHC"/>
    <property type="match status" value="1"/>
</dbReference>
<feature type="region of interest" description="Disordered" evidence="3">
    <location>
        <begin position="183"/>
        <end position="203"/>
    </location>
</feature>
<feature type="non-terminal residue" evidence="5">
    <location>
        <position position="699"/>
    </location>
</feature>
<sequence>DDKEVKKLSTSKSSSCPGTKGRTTRSHFKRPATPMGGVASDSGESDCSQLSSVSQMSTASKTARARKRTRTTAWSAQAAVESMPESDKDALDRLAKENADLRSQVASLKEAVSGLKNQLNLLSQQGAQQKSQDLSVSAGLAPDTEAQLRRSIAIEVGAMMDAKLAALEGRLLPEKSLRPALASDTRRLASSKPVQTEATAKETKRKKLNAITSTLVADSPAGIVTSAAKDVRPGTANSQDTTTWSLVVGRKAKRASAPQPMVSFASAAQSKPLNKPSVKLPKVPTSAAITVRVREGSNVGLGEVLAEARRRISLSEFGITSDSCREKRAADGGIVFMISGENSSAKADRLASRMREVLGEFDVQIGRPTKFAEARVMDLNDAVTPEVARAGGCSTEEIKIGEIRRPPLSLGHVWVRGPLVAMKKLASDKRMPLGWTSVRVEVLEPRRMMCYRCFESGHVRRMCTSSVDRSSQCYACGGAHKARECISPILKCPVCSDQGRPSNHRLGGKNCQPQKKQSQKKLQGTSNPPARRWALKKLDRDMLIAAANVVAWPEDGSQGIPPDPEVEATWFRDKMTSICDASMPRAKCGQRPRAAYWWSADIAHLRSVCLRHRRQFQRTRRRRQPSATEEQITTAYRAYREATMALQHAITDAKSRSWRELLEGLNRDPWGRPYRLVMGKLRPWVPPLRRPWIRIYWKG</sequence>
<reference evidence="5" key="1">
    <citation type="submission" date="2020-08" db="EMBL/GenBank/DDBJ databases">
        <title>Spodoptera exigua strain:BAW_Kor-Di-RS1 Genome sequencing and assembly.</title>
        <authorList>
            <person name="Kim J."/>
            <person name="Nam H.Y."/>
            <person name="Kwon M."/>
            <person name="Choi J.H."/>
            <person name="Cho S.R."/>
            <person name="Kim G.-H."/>
        </authorList>
    </citation>
    <scope>NUCLEOTIDE SEQUENCE</scope>
    <source>
        <strain evidence="5">BAW_Kor-Di-RS1</strain>
        <tissue evidence="5">Whole-body</tissue>
    </source>
</reference>
<keyword evidence="1" id="KW-0863">Zinc-finger</keyword>
<feature type="region of interest" description="Disordered" evidence="3">
    <location>
        <begin position="503"/>
        <end position="530"/>
    </location>
</feature>
<evidence type="ECO:0000256" key="3">
    <source>
        <dbReference type="SAM" id="MobiDB-lite"/>
    </source>
</evidence>
<organism evidence="5 6">
    <name type="scientific">Spodoptera exigua</name>
    <name type="common">Beet armyworm</name>
    <name type="synonym">Noctua fulgens</name>
    <dbReference type="NCBI Taxonomy" id="7107"/>
    <lineage>
        <taxon>Eukaryota</taxon>
        <taxon>Metazoa</taxon>
        <taxon>Ecdysozoa</taxon>
        <taxon>Arthropoda</taxon>
        <taxon>Hexapoda</taxon>
        <taxon>Insecta</taxon>
        <taxon>Pterygota</taxon>
        <taxon>Neoptera</taxon>
        <taxon>Endopterygota</taxon>
        <taxon>Lepidoptera</taxon>
        <taxon>Glossata</taxon>
        <taxon>Ditrysia</taxon>
        <taxon>Noctuoidea</taxon>
        <taxon>Noctuidae</taxon>
        <taxon>Amphipyrinae</taxon>
        <taxon>Spodoptera</taxon>
    </lineage>
</organism>
<evidence type="ECO:0000313" key="6">
    <source>
        <dbReference type="Proteomes" id="UP000648187"/>
    </source>
</evidence>
<dbReference type="SUPFAM" id="SSF57756">
    <property type="entry name" value="Retrovirus zinc finger-like domains"/>
    <property type="match status" value="1"/>
</dbReference>
<keyword evidence="1" id="KW-0862">Zinc</keyword>
<feature type="coiled-coil region" evidence="2">
    <location>
        <begin position="91"/>
        <end position="125"/>
    </location>
</feature>
<evidence type="ECO:0000313" key="5">
    <source>
        <dbReference type="EMBL" id="KAF9409158.1"/>
    </source>
</evidence>
<proteinExistence type="predicted"/>
<feature type="compositionally biased region" description="Polar residues" evidence="3">
    <location>
        <begin position="8"/>
        <end position="17"/>
    </location>
</feature>
<dbReference type="EMBL" id="JACKWZ010000333">
    <property type="protein sequence ID" value="KAF9409158.1"/>
    <property type="molecule type" value="Genomic_DNA"/>
</dbReference>
<dbReference type="AlphaFoldDB" id="A0A835G8M0"/>
<evidence type="ECO:0000256" key="1">
    <source>
        <dbReference type="PROSITE-ProRule" id="PRU00047"/>
    </source>
</evidence>
<feature type="compositionally biased region" description="Polar residues" evidence="3">
    <location>
        <begin position="45"/>
        <end position="56"/>
    </location>
</feature>
<dbReference type="GO" id="GO:0003676">
    <property type="term" value="F:nucleic acid binding"/>
    <property type="evidence" value="ECO:0007669"/>
    <property type="project" value="InterPro"/>
</dbReference>
<dbReference type="InterPro" id="IPR001878">
    <property type="entry name" value="Znf_CCHC"/>
</dbReference>
<protein>
    <recommendedName>
        <fullName evidence="4">CCHC-type domain-containing protein</fullName>
    </recommendedName>
</protein>
<gene>
    <name evidence="5" type="ORF">HW555_011400</name>
</gene>
<dbReference type="GO" id="GO:0008270">
    <property type="term" value="F:zinc ion binding"/>
    <property type="evidence" value="ECO:0007669"/>
    <property type="project" value="UniProtKB-KW"/>
</dbReference>
<evidence type="ECO:0000259" key="4">
    <source>
        <dbReference type="PROSITE" id="PS50158"/>
    </source>
</evidence>
<keyword evidence="6" id="KW-1185">Reference proteome</keyword>
<accession>A0A835G8M0</accession>
<feature type="region of interest" description="Disordered" evidence="3">
    <location>
        <begin position="1"/>
        <end position="88"/>
    </location>
</feature>
<feature type="compositionally biased region" description="Low complexity" evidence="3">
    <location>
        <begin position="509"/>
        <end position="523"/>
    </location>
</feature>
<dbReference type="InterPro" id="IPR036875">
    <property type="entry name" value="Znf_CCHC_sf"/>
</dbReference>
<dbReference type="Gene3D" id="4.10.60.10">
    <property type="entry name" value="Zinc finger, CCHC-type"/>
    <property type="match status" value="1"/>
</dbReference>
<name>A0A835G8M0_SPOEX</name>
<dbReference type="Proteomes" id="UP000648187">
    <property type="component" value="Unassembled WGS sequence"/>
</dbReference>
<keyword evidence="1" id="KW-0479">Metal-binding</keyword>
<feature type="domain" description="CCHC-type" evidence="4">
    <location>
        <begin position="450"/>
        <end position="465"/>
    </location>
</feature>
<keyword evidence="2" id="KW-0175">Coiled coil</keyword>
<evidence type="ECO:0000256" key="2">
    <source>
        <dbReference type="SAM" id="Coils"/>
    </source>
</evidence>
<dbReference type="SMART" id="SM00343">
    <property type="entry name" value="ZnF_C2HC"/>
    <property type="match status" value="2"/>
</dbReference>
<comment type="caution">
    <text evidence="5">The sequence shown here is derived from an EMBL/GenBank/DDBJ whole genome shotgun (WGS) entry which is preliminary data.</text>
</comment>